<comment type="subcellular location">
    <subcellularLocation>
        <location evidence="1">Endomembrane system</location>
        <topology evidence="1">Multi-pass membrane protein</topology>
    </subcellularLocation>
</comment>
<dbReference type="GO" id="GO:0012505">
    <property type="term" value="C:endomembrane system"/>
    <property type="evidence" value="ECO:0007669"/>
    <property type="project" value="UniProtKB-SubCell"/>
</dbReference>
<dbReference type="Pfam" id="PF06803">
    <property type="entry name" value="DUF1232"/>
    <property type="match status" value="1"/>
</dbReference>
<organism evidence="7 8">
    <name type="scientific">Piscibacillus halophilus</name>
    <dbReference type="NCBI Taxonomy" id="571933"/>
    <lineage>
        <taxon>Bacteria</taxon>
        <taxon>Bacillati</taxon>
        <taxon>Bacillota</taxon>
        <taxon>Bacilli</taxon>
        <taxon>Bacillales</taxon>
        <taxon>Bacillaceae</taxon>
        <taxon>Piscibacillus</taxon>
    </lineage>
</organism>
<evidence type="ECO:0000313" key="8">
    <source>
        <dbReference type="Proteomes" id="UP000199427"/>
    </source>
</evidence>
<evidence type="ECO:0000256" key="3">
    <source>
        <dbReference type="ARBA" id="ARBA00022989"/>
    </source>
</evidence>
<dbReference type="AlphaFoldDB" id="A0A1H9I564"/>
<evidence type="ECO:0000256" key="4">
    <source>
        <dbReference type="ARBA" id="ARBA00023136"/>
    </source>
</evidence>
<dbReference type="EMBL" id="FOES01000023">
    <property type="protein sequence ID" value="SEQ69697.1"/>
    <property type="molecule type" value="Genomic_DNA"/>
</dbReference>
<protein>
    <submittedName>
        <fullName evidence="7">Uncharacterized membrane protein YkvA, DUF1232 family</fullName>
    </submittedName>
</protein>
<keyword evidence="4 5" id="KW-0472">Membrane</keyword>
<dbReference type="Proteomes" id="UP000199427">
    <property type="component" value="Unassembled WGS sequence"/>
</dbReference>
<evidence type="ECO:0000256" key="2">
    <source>
        <dbReference type="ARBA" id="ARBA00022692"/>
    </source>
</evidence>
<dbReference type="PIRSF" id="PIRSF031804">
    <property type="entry name" value="UCP031804"/>
    <property type="match status" value="1"/>
</dbReference>
<keyword evidence="2 5" id="KW-0812">Transmembrane</keyword>
<dbReference type="STRING" id="571933.SAMN05216362_1232"/>
<evidence type="ECO:0000256" key="5">
    <source>
        <dbReference type="SAM" id="Phobius"/>
    </source>
</evidence>
<name>A0A1H9I564_9BACI</name>
<proteinExistence type="predicted"/>
<keyword evidence="8" id="KW-1185">Reference proteome</keyword>
<reference evidence="7 8" key="1">
    <citation type="submission" date="2016-10" db="EMBL/GenBank/DDBJ databases">
        <authorList>
            <person name="de Groot N.N."/>
        </authorList>
    </citation>
    <scope>NUCLEOTIDE SEQUENCE [LARGE SCALE GENOMIC DNA]</scope>
    <source>
        <strain evidence="7 8">DSM 21633</strain>
    </source>
</reference>
<evidence type="ECO:0000259" key="6">
    <source>
        <dbReference type="Pfam" id="PF06803"/>
    </source>
</evidence>
<gene>
    <name evidence="7" type="ORF">SAMN05216362_1232</name>
</gene>
<feature type="transmembrane region" description="Helical" evidence="5">
    <location>
        <begin position="33"/>
        <end position="52"/>
    </location>
</feature>
<dbReference type="OrthoDB" id="9793277at2"/>
<evidence type="ECO:0000256" key="1">
    <source>
        <dbReference type="ARBA" id="ARBA00004127"/>
    </source>
</evidence>
<accession>A0A1H9I564</accession>
<keyword evidence="3 5" id="KW-1133">Transmembrane helix</keyword>
<dbReference type="RefSeq" id="WP_091774014.1">
    <property type="nucleotide sequence ID" value="NZ_FOES01000023.1"/>
</dbReference>
<evidence type="ECO:0000313" key="7">
    <source>
        <dbReference type="EMBL" id="SEQ69697.1"/>
    </source>
</evidence>
<feature type="domain" description="DUF1232" evidence="6">
    <location>
        <begin position="62"/>
        <end position="95"/>
    </location>
</feature>
<sequence length="136" mass="15430">MNKNEVKNMDEQDIQKHQKHYSDNKLWEKIRRVAKKAGVSVIYAALLLYYTLQKPEVPNKVRATIIGALGYFILPIDLIPDAFVGIGYVDDIAILVTAIYQATGYIDEGVKSKARKKVEIWFGEDVDTSEIDAKIK</sequence>
<dbReference type="InterPro" id="IPR016983">
    <property type="entry name" value="UCP031804"/>
</dbReference>
<dbReference type="InterPro" id="IPR010652">
    <property type="entry name" value="DUF1232"/>
</dbReference>